<dbReference type="GO" id="GO:0003735">
    <property type="term" value="F:structural constituent of ribosome"/>
    <property type="evidence" value="ECO:0007669"/>
    <property type="project" value="InterPro"/>
</dbReference>
<evidence type="ECO:0000256" key="1">
    <source>
        <dbReference type="ARBA" id="ARBA00007116"/>
    </source>
</evidence>
<proteinExistence type="inferred from homology"/>
<dbReference type="STRING" id="452471.Aasi_1494"/>
<dbReference type="GO" id="GO:0006412">
    <property type="term" value="P:translation"/>
    <property type="evidence" value="ECO:0007669"/>
    <property type="project" value="UniProtKB-UniRule"/>
</dbReference>
<dbReference type="GO" id="GO:0022625">
    <property type="term" value="C:cytosolic large ribosomal subunit"/>
    <property type="evidence" value="ECO:0007669"/>
    <property type="project" value="TreeGrafter"/>
</dbReference>
<dbReference type="InterPro" id="IPR005484">
    <property type="entry name" value="Ribosomal_uL18_bac/plant/anim"/>
</dbReference>
<dbReference type="EMBL" id="CP001102">
    <property type="protein sequence ID" value="ACP20859.1"/>
    <property type="molecule type" value="Genomic_DNA"/>
</dbReference>
<dbReference type="InterPro" id="IPR057268">
    <property type="entry name" value="Ribosomal_L18"/>
</dbReference>
<evidence type="ECO:0000256" key="5">
    <source>
        <dbReference type="ARBA" id="ARBA00023274"/>
    </source>
</evidence>
<comment type="function">
    <text evidence="7">This is one of the proteins that bind and probably mediate the attachment of the 5S RNA into the large ribosomal subunit, where it forms part of the central protuberance.</text>
</comment>
<dbReference type="InterPro" id="IPR004389">
    <property type="entry name" value="Ribosomal_uL18_bac-type"/>
</dbReference>
<evidence type="ECO:0000256" key="3">
    <source>
        <dbReference type="ARBA" id="ARBA00022884"/>
    </source>
</evidence>
<name>C3L4E2_AMOA5</name>
<dbReference type="HOGENOM" id="CLU_098841_0_1_10"/>
<dbReference type="SUPFAM" id="SSF53137">
    <property type="entry name" value="Translational machinery components"/>
    <property type="match status" value="1"/>
</dbReference>
<dbReference type="AlphaFoldDB" id="C3L4E2"/>
<dbReference type="Proteomes" id="UP000001227">
    <property type="component" value="Chromosome"/>
</dbReference>
<dbReference type="NCBIfam" id="TIGR00060">
    <property type="entry name" value="L18_bact"/>
    <property type="match status" value="1"/>
</dbReference>
<keyword evidence="5 7" id="KW-0687">Ribonucleoprotein</keyword>
<evidence type="ECO:0000256" key="7">
    <source>
        <dbReference type="HAMAP-Rule" id="MF_01337"/>
    </source>
</evidence>
<evidence type="ECO:0000256" key="6">
    <source>
        <dbReference type="ARBA" id="ARBA00035197"/>
    </source>
</evidence>
<evidence type="ECO:0000256" key="2">
    <source>
        <dbReference type="ARBA" id="ARBA00022730"/>
    </source>
</evidence>
<keyword evidence="2 7" id="KW-0699">rRNA-binding</keyword>
<gene>
    <name evidence="7" type="primary">rplR</name>
    <name evidence="8" type="ordered locus">Aasi_1494</name>
</gene>
<organism evidence="8 9">
    <name type="scientific">Amoebophilus asiaticus (strain 5a2)</name>
    <dbReference type="NCBI Taxonomy" id="452471"/>
    <lineage>
        <taxon>Bacteria</taxon>
        <taxon>Pseudomonadati</taxon>
        <taxon>Bacteroidota</taxon>
        <taxon>Cytophagia</taxon>
        <taxon>Cytophagales</taxon>
        <taxon>Amoebophilaceae</taxon>
        <taxon>Candidatus Amoebophilus</taxon>
    </lineage>
</organism>
<comment type="similarity">
    <text evidence="1 7">Belongs to the universal ribosomal protein uL18 family.</text>
</comment>
<dbReference type="RefSeq" id="WP_012472391.1">
    <property type="nucleotide sequence ID" value="NC_010830.1"/>
</dbReference>
<dbReference type="eggNOG" id="COG0256">
    <property type="taxonomic scope" value="Bacteria"/>
</dbReference>
<comment type="subunit">
    <text evidence="7">Part of the 50S ribosomal subunit; part of the 5S rRNA/L5/L18/L25 subcomplex. Contacts the 5S and 23S rRNAs.</text>
</comment>
<keyword evidence="4 7" id="KW-0689">Ribosomal protein</keyword>
<dbReference type="FunFam" id="3.30.420.100:FF:000001">
    <property type="entry name" value="50S ribosomal protein L18"/>
    <property type="match status" value="1"/>
</dbReference>
<evidence type="ECO:0000313" key="9">
    <source>
        <dbReference type="Proteomes" id="UP000001227"/>
    </source>
</evidence>
<accession>C3L4E2</accession>
<keyword evidence="3 7" id="KW-0694">RNA-binding</keyword>
<dbReference type="HAMAP" id="MF_01337_B">
    <property type="entry name" value="Ribosomal_uL18_B"/>
    <property type="match status" value="1"/>
</dbReference>
<dbReference type="OrthoDB" id="9810939at2"/>
<keyword evidence="9" id="KW-1185">Reference proteome</keyword>
<protein>
    <recommendedName>
        <fullName evidence="6 7">Large ribosomal subunit protein uL18</fullName>
    </recommendedName>
</protein>
<dbReference type="CDD" id="cd00432">
    <property type="entry name" value="Ribosomal_L18_L5e"/>
    <property type="match status" value="1"/>
</dbReference>
<dbReference type="Gene3D" id="3.30.420.100">
    <property type="match status" value="1"/>
</dbReference>
<dbReference type="KEGG" id="aas:Aasi_1494"/>
<evidence type="ECO:0000256" key="4">
    <source>
        <dbReference type="ARBA" id="ARBA00022980"/>
    </source>
</evidence>
<dbReference type="GO" id="GO:0008097">
    <property type="term" value="F:5S rRNA binding"/>
    <property type="evidence" value="ECO:0007669"/>
    <property type="project" value="TreeGrafter"/>
</dbReference>
<evidence type="ECO:0000313" key="8">
    <source>
        <dbReference type="EMBL" id="ACP20859.1"/>
    </source>
</evidence>
<reference evidence="8 9" key="1">
    <citation type="journal article" date="2010" name="J. Bacteriol.">
        <title>The genome of the amoeba symbiont 'Candidatus Amoebophilus asiaticus' reveals common mechanisms for host cell interaction among amoeba-associated bacteria.</title>
        <authorList>
            <person name="Schmitz-Esser S."/>
            <person name="Tischler P."/>
            <person name="Arnold R."/>
            <person name="Montanaro J."/>
            <person name="Wagner M."/>
            <person name="Rattei T."/>
            <person name="Horn M."/>
        </authorList>
    </citation>
    <scope>NUCLEOTIDE SEQUENCE [LARGE SCALE GENOMIC DNA]</scope>
    <source>
        <strain evidence="8 9">5a2</strain>
    </source>
</reference>
<dbReference type="Pfam" id="PF00861">
    <property type="entry name" value="Ribosomal_L18p"/>
    <property type="match status" value="1"/>
</dbReference>
<dbReference type="PANTHER" id="PTHR12899:SF3">
    <property type="entry name" value="LARGE RIBOSOMAL SUBUNIT PROTEIN UL18M"/>
    <property type="match status" value="1"/>
</dbReference>
<dbReference type="PANTHER" id="PTHR12899">
    <property type="entry name" value="39S RIBOSOMAL PROTEIN L18, MITOCHONDRIAL"/>
    <property type="match status" value="1"/>
</dbReference>
<sequence>MNNLKAKRRLKIRMRIRKRIQGTAERPRLSVYKSNKATYAQLINDEQGYTLVASSSKSIGVQAGKPIDMARMVGEEIAKQAIGKGIEEVVFDRSGYIYHGRVKALAEGARAQGLKF</sequence>